<evidence type="ECO:0000313" key="1">
    <source>
        <dbReference type="EMBL" id="DAE29629.1"/>
    </source>
</evidence>
<proteinExistence type="predicted"/>
<reference evidence="1" key="1">
    <citation type="journal article" date="2021" name="Proc. Natl. Acad. Sci. U.S.A.">
        <title>A Catalog of Tens of Thousands of Viruses from Human Metagenomes Reveals Hidden Associations with Chronic Diseases.</title>
        <authorList>
            <person name="Tisza M.J."/>
            <person name="Buck C.B."/>
        </authorList>
    </citation>
    <scope>NUCLEOTIDE SEQUENCE</scope>
    <source>
        <strain evidence="1">Ctqq75</strain>
    </source>
</reference>
<dbReference type="GO" id="GO:0016301">
    <property type="term" value="F:kinase activity"/>
    <property type="evidence" value="ECO:0007669"/>
    <property type="project" value="UniProtKB-KW"/>
</dbReference>
<organism evidence="1">
    <name type="scientific">virus sp. ctqq75</name>
    <dbReference type="NCBI Taxonomy" id="2827999"/>
    <lineage>
        <taxon>Viruses</taxon>
    </lineage>
</organism>
<accession>A0A8S5REY1</accession>
<sequence>MNRQEFEDYVAHGGKLFIVLTDYRSDDEQGWLEKGEIVELKNDDESETPAFYYPNKEKREKKYPVDDWRFIPLRTLAPYTLSDSTHYDTLHQPIETMQANMTPEAFRGYLRGNIIKYVCRIGRKDGEAELKEAKKIQDYAKWLVESLEGKTINPREEGK</sequence>
<keyword evidence="1" id="KW-0808">Transferase</keyword>
<dbReference type="InterPro" id="IPR021739">
    <property type="entry name" value="SaV-like"/>
</dbReference>
<dbReference type="Pfam" id="PF11753">
    <property type="entry name" value="DUF3310"/>
    <property type="match status" value="1"/>
</dbReference>
<name>A0A8S5REY1_9VIRU</name>
<keyword evidence="1" id="KW-0418">Kinase</keyword>
<dbReference type="EMBL" id="BK059096">
    <property type="protein sequence ID" value="DAE29629.1"/>
    <property type="molecule type" value="Genomic_DNA"/>
</dbReference>
<protein>
    <submittedName>
        <fullName evidence="1">Nucelotide kinase</fullName>
    </submittedName>
</protein>